<keyword evidence="1" id="KW-1133">Transmembrane helix</keyword>
<dbReference type="RefSeq" id="WP_183773273.1">
    <property type="nucleotide sequence ID" value="NZ_JACHFW010000005.1"/>
</dbReference>
<dbReference type="AlphaFoldDB" id="A0A7W8HAB1"/>
<dbReference type="InterPro" id="IPR006938">
    <property type="entry name" value="DUF624"/>
</dbReference>
<protein>
    <submittedName>
        <fullName evidence="2">Putative membrane protein YesL</fullName>
    </submittedName>
</protein>
<feature type="transmembrane region" description="Helical" evidence="1">
    <location>
        <begin position="179"/>
        <end position="200"/>
    </location>
</feature>
<feature type="transmembrane region" description="Helical" evidence="1">
    <location>
        <begin position="22"/>
        <end position="47"/>
    </location>
</feature>
<gene>
    <name evidence="2" type="ORF">HNP82_001712</name>
</gene>
<comment type="caution">
    <text evidence="2">The sequence shown here is derived from an EMBL/GenBank/DDBJ whole genome shotgun (WGS) entry which is preliminary data.</text>
</comment>
<reference evidence="2 3" key="1">
    <citation type="submission" date="2020-08" db="EMBL/GenBank/DDBJ databases">
        <title>Genomic Encyclopedia of Type Strains, Phase IV (KMG-IV): sequencing the most valuable type-strain genomes for metagenomic binning, comparative biology and taxonomic classification.</title>
        <authorList>
            <person name="Goeker M."/>
        </authorList>
    </citation>
    <scope>NUCLEOTIDE SEQUENCE [LARGE SCALE GENOMIC DNA]</scope>
    <source>
        <strain evidence="2 3">DSM 106146</strain>
    </source>
</reference>
<organism evidence="2 3">
    <name type="scientific">Catenibacillus scindens</name>
    <dbReference type="NCBI Taxonomy" id="673271"/>
    <lineage>
        <taxon>Bacteria</taxon>
        <taxon>Bacillati</taxon>
        <taxon>Bacillota</taxon>
        <taxon>Clostridia</taxon>
        <taxon>Lachnospirales</taxon>
        <taxon>Lachnospiraceae</taxon>
        <taxon>Catenibacillus</taxon>
    </lineage>
</organism>
<feature type="transmembrane region" description="Helical" evidence="1">
    <location>
        <begin position="111"/>
        <end position="132"/>
    </location>
</feature>
<evidence type="ECO:0000313" key="3">
    <source>
        <dbReference type="Proteomes" id="UP000543642"/>
    </source>
</evidence>
<dbReference type="Pfam" id="PF04854">
    <property type="entry name" value="DUF624"/>
    <property type="match status" value="1"/>
</dbReference>
<keyword evidence="1" id="KW-0472">Membrane</keyword>
<name>A0A7W8HAB1_9FIRM</name>
<keyword evidence="3" id="KW-1185">Reference proteome</keyword>
<evidence type="ECO:0000256" key="1">
    <source>
        <dbReference type="SAM" id="Phobius"/>
    </source>
</evidence>
<dbReference type="Proteomes" id="UP000543642">
    <property type="component" value="Unassembled WGS sequence"/>
</dbReference>
<feature type="transmembrane region" description="Helical" evidence="1">
    <location>
        <begin position="153"/>
        <end position="173"/>
    </location>
</feature>
<keyword evidence="1" id="KW-0812">Transmembrane</keyword>
<accession>A0A7W8HAB1</accession>
<proteinExistence type="predicted"/>
<evidence type="ECO:0000313" key="2">
    <source>
        <dbReference type="EMBL" id="MBB5264585.1"/>
    </source>
</evidence>
<feature type="transmembrane region" description="Helical" evidence="1">
    <location>
        <begin position="76"/>
        <end position="99"/>
    </location>
</feature>
<sequence length="217" mass="24711">MGGIFSMDSPLMQGLTKLLDCILLSILWLIFCIPIVTIGASTSALYYTANKAIRNNRGYIWQQFWKGFKSSFKQSTILWIVIALLMFLLYNDVKIVGIFGGDSSWVLGARVFFIAFFVVVCMAAVYIFPYVARFSASIKSVVKNCIFMMVRHLPWTILALAVAAGSLFIMWLFPIALFFMPTVGALLATCIFEQIFVRYMSEEDRMMERKLNGKEYL</sequence>
<dbReference type="EMBL" id="JACHFW010000005">
    <property type="protein sequence ID" value="MBB5264585.1"/>
    <property type="molecule type" value="Genomic_DNA"/>
</dbReference>